<evidence type="ECO:0008006" key="4">
    <source>
        <dbReference type="Google" id="ProtNLM"/>
    </source>
</evidence>
<organism evidence="2 3">
    <name type="scientific">Pedobacter montanisoli</name>
    <dbReference type="NCBI Taxonomy" id="2923277"/>
    <lineage>
        <taxon>Bacteria</taxon>
        <taxon>Pseudomonadati</taxon>
        <taxon>Bacteroidota</taxon>
        <taxon>Sphingobacteriia</taxon>
        <taxon>Sphingobacteriales</taxon>
        <taxon>Sphingobacteriaceae</taxon>
        <taxon>Pedobacter</taxon>
    </lineage>
</organism>
<protein>
    <recommendedName>
        <fullName evidence="4">Bacteriocin</fullName>
    </recommendedName>
</protein>
<keyword evidence="3" id="KW-1185">Reference proteome</keyword>
<feature type="region of interest" description="Disordered" evidence="1">
    <location>
        <begin position="1"/>
        <end position="30"/>
    </location>
</feature>
<dbReference type="Proteomes" id="UP001165460">
    <property type="component" value="Unassembled WGS sequence"/>
</dbReference>
<comment type="caution">
    <text evidence="2">The sequence shown here is derived from an EMBL/GenBank/DDBJ whole genome shotgun (WGS) entry which is preliminary data.</text>
</comment>
<dbReference type="RefSeq" id="WP_243362342.1">
    <property type="nucleotide sequence ID" value="NZ_JALGBH010000002.1"/>
</dbReference>
<name>A0ABS9ZY61_9SPHI</name>
<gene>
    <name evidence="2" type="ORF">MMF97_10950</name>
</gene>
<proteinExistence type="predicted"/>
<accession>A0ABS9ZY61</accession>
<evidence type="ECO:0000313" key="2">
    <source>
        <dbReference type="EMBL" id="MCJ0743232.1"/>
    </source>
</evidence>
<dbReference type="EMBL" id="JALGBH010000002">
    <property type="protein sequence ID" value="MCJ0743232.1"/>
    <property type="molecule type" value="Genomic_DNA"/>
</dbReference>
<reference evidence="2" key="1">
    <citation type="submission" date="2022-03" db="EMBL/GenBank/DDBJ databases">
        <authorList>
            <person name="Woo C.Y."/>
        </authorList>
    </citation>
    <scope>NUCLEOTIDE SEQUENCE</scope>
    <source>
        <strain evidence="2">CYS-01</strain>
    </source>
</reference>
<sequence length="80" mass="8429">MNLLSRAEMKKVMGGGSAEPGDPGNSSCEKDGKGYISCVSPNGPSYDYPDMCCTSLAQAQSFCPSGWIYGCVMPDIPPIE</sequence>
<evidence type="ECO:0000313" key="3">
    <source>
        <dbReference type="Proteomes" id="UP001165460"/>
    </source>
</evidence>
<evidence type="ECO:0000256" key="1">
    <source>
        <dbReference type="SAM" id="MobiDB-lite"/>
    </source>
</evidence>